<feature type="region of interest" description="Disordered" evidence="1">
    <location>
        <begin position="1"/>
        <end position="28"/>
    </location>
</feature>
<gene>
    <name evidence="2" type="ORF">BCT49_07450</name>
</gene>
<organism evidence="2 3">
    <name type="scientific">Vibrio lentus</name>
    <dbReference type="NCBI Taxonomy" id="136468"/>
    <lineage>
        <taxon>Bacteria</taxon>
        <taxon>Pseudomonadati</taxon>
        <taxon>Pseudomonadota</taxon>
        <taxon>Gammaproteobacteria</taxon>
        <taxon>Vibrionales</taxon>
        <taxon>Vibrionaceae</taxon>
        <taxon>Vibrio</taxon>
    </lineage>
</organism>
<evidence type="ECO:0008006" key="4">
    <source>
        <dbReference type="Google" id="ProtNLM"/>
    </source>
</evidence>
<protein>
    <recommendedName>
        <fullName evidence="4">DUF3560 domain-containing protein</fullName>
    </recommendedName>
</protein>
<dbReference type="OrthoDB" id="9803716at2"/>
<comment type="caution">
    <text evidence="2">The sequence shown here is derived from an EMBL/GenBank/DDBJ whole genome shotgun (WGS) entry which is preliminary data.</text>
</comment>
<evidence type="ECO:0000313" key="3">
    <source>
        <dbReference type="Proteomes" id="UP000235406"/>
    </source>
</evidence>
<dbReference type="Pfam" id="PF12083">
    <property type="entry name" value="DUF3560"/>
    <property type="match status" value="1"/>
</dbReference>
<proteinExistence type="predicted"/>
<dbReference type="EMBL" id="MCZK01000115">
    <property type="protein sequence ID" value="PMM69340.1"/>
    <property type="molecule type" value="Genomic_DNA"/>
</dbReference>
<accession>A0A2N7K4Y5</accession>
<evidence type="ECO:0000256" key="1">
    <source>
        <dbReference type="SAM" id="MobiDB-lite"/>
    </source>
</evidence>
<dbReference type="RefSeq" id="WP_102435479.1">
    <property type="nucleotide sequence ID" value="NZ_CAWNVI010000115.1"/>
</dbReference>
<feature type="region of interest" description="Disordered" evidence="1">
    <location>
        <begin position="278"/>
        <end position="313"/>
    </location>
</feature>
<dbReference type="Proteomes" id="UP000235406">
    <property type="component" value="Unassembled WGS sequence"/>
</dbReference>
<sequence>MTDSILNPSTASNVQSATNVSPFEPSGSSKNEFLKRFSGHKLRKNAKAKITKLLEYADTLILKTQSMGMDDCFRSNEPVTMDKSEFWDWYEKNYSDMVILLTIREGALVKVQVCDCIYHFSNDVVMTFSLDGEEPQSTIIEGECSEVEGTEEVKEPVQLAPFDQYVHLEKTAVVKQVIIDWSESNLLSDGNAYTLDDYNKKASQEAMEVGRNNGYTKTMMYIEFENGDLERFRHDIDADHPTLNHYYAAVTETKLMGLSKVRFTFEQVTKALIDGYLSPLNSDEKKPTPPPQDNTRKVVALGDYQERQEAKRDRLEERAAKAEAVSNERFNTASTLGKMLPFGQPILVGHHSEAKHRKHAESINTNMRKSVEAQDKAEYLSRRADSVGSAGIASDDPEAVEKLKKKLEGLIKSHELMKAVNKIVRSSHMTEEDKIEYLVNTQGQTEERAKKLLRPCEFFGKFGFDAYALQNSNANIRTTRKRLEHLEALHNEAPLQGNGEAMGTAWELYEEEGRIKFSFDGIPAEEVRKKLKSNGFKWSRYSKAWVRKLTPNAVFVTKRLITLLA</sequence>
<dbReference type="InterPro" id="IPR021944">
    <property type="entry name" value="DUF3560"/>
</dbReference>
<dbReference type="AlphaFoldDB" id="A0A2N7K4Y5"/>
<name>A0A2N7K4Y5_9VIBR</name>
<evidence type="ECO:0000313" key="2">
    <source>
        <dbReference type="EMBL" id="PMM69340.1"/>
    </source>
</evidence>
<reference evidence="3" key="1">
    <citation type="submission" date="2016-07" db="EMBL/GenBank/DDBJ databases">
        <title>Nontailed viruses are major unrecognized killers of bacteria in the ocean.</title>
        <authorList>
            <person name="Kauffman K."/>
            <person name="Hussain F."/>
            <person name="Yang J."/>
            <person name="Arevalo P."/>
            <person name="Brown J."/>
            <person name="Cutler M."/>
            <person name="Kelly L."/>
            <person name="Polz M.F."/>
        </authorList>
    </citation>
    <scope>NUCLEOTIDE SEQUENCE [LARGE SCALE GENOMIC DNA]</scope>
    <source>
        <strain evidence="3">10N.261.46.F8</strain>
    </source>
</reference>
<feature type="compositionally biased region" description="Basic and acidic residues" evidence="1">
    <location>
        <begin position="304"/>
        <end position="313"/>
    </location>
</feature>